<dbReference type="EMBL" id="JAQJJG010000002">
    <property type="protein sequence ID" value="MDN5122760.1"/>
    <property type="molecule type" value="Genomic_DNA"/>
</dbReference>
<comment type="caution">
    <text evidence="2">The sequence shown here is derived from an EMBL/GenBank/DDBJ whole genome shotgun (WGS) entry which is preliminary data.</text>
</comment>
<dbReference type="InterPro" id="IPR001173">
    <property type="entry name" value="Glyco_trans_2-like"/>
</dbReference>
<gene>
    <name evidence="2" type="ORF">PJV93_02420</name>
</gene>
<dbReference type="PANTHER" id="PTHR22916">
    <property type="entry name" value="GLYCOSYLTRANSFERASE"/>
    <property type="match status" value="1"/>
</dbReference>
<dbReference type="GO" id="GO:0016758">
    <property type="term" value="F:hexosyltransferase activity"/>
    <property type="evidence" value="ECO:0007669"/>
    <property type="project" value="UniProtKB-ARBA"/>
</dbReference>
<sequence length="266" mass="30741">MSKKVSILMLTYNGEKYLKEAIDSCLNQTYENIEVCIIDDGSTDKTVEILKSYGDKIKVSYNETNQGITANVNKLALNVESDYIVWVGHDDKLAPNHVELLLSEFTEDTVLVFCNAVIINESGNQVGIMKDDGEMFQKLKNPMFELSLNNFLNAIGQMIRVDAFKKVSGWNTDYKNYGDWFFYIKILQIGNIKYTTKIKSYYRVHQTNVSNTLRTKKVRVSVEDWAKNARKFAHSLHDNTIMENINYYYNYIKIDVKIFIKKVLGI</sequence>
<dbReference type="AlphaFoldDB" id="A0AAW7Q8K1"/>
<proteinExistence type="predicted"/>
<feature type="domain" description="Glycosyltransferase 2-like" evidence="1">
    <location>
        <begin position="6"/>
        <end position="166"/>
    </location>
</feature>
<dbReference type="RefSeq" id="WP_301369834.1">
    <property type="nucleotide sequence ID" value="NZ_JAQJJF010000019.1"/>
</dbReference>
<dbReference type="Proteomes" id="UP001170364">
    <property type="component" value="Unassembled WGS sequence"/>
</dbReference>
<name>A0AAW7Q8K1_9BACT</name>
<dbReference type="SUPFAM" id="SSF53448">
    <property type="entry name" value="Nucleotide-diphospho-sugar transferases"/>
    <property type="match status" value="1"/>
</dbReference>
<evidence type="ECO:0000313" key="3">
    <source>
        <dbReference type="Proteomes" id="UP001170364"/>
    </source>
</evidence>
<dbReference type="EC" id="2.4.-.-" evidence="2"/>
<dbReference type="InterPro" id="IPR029044">
    <property type="entry name" value="Nucleotide-diphossugar_trans"/>
</dbReference>
<keyword evidence="2" id="KW-0808">Transferase</keyword>
<organism evidence="2 3">
    <name type="scientific">Aliarcobacter butzleri</name>
    <dbReference type="NCBI Taxonomy" id="28197"/>
    <lineage>
        <taxon>Bacteria</taxon>
        <taxon>Pseudomonadati</taxon>
        <taxon>Campylobacterota</taxon>
        <taxon>Epsilonproteobacteria</taxon>
        <taxon>Campylobacterales</taxon>
        <taxon>Arcobacteraceae</taxon>
        <taxon>Aliarcobacter</taxon>
    </lineage>
</organism>
<dbReference type="Pfam" id="PF00535">
    <property type="entry name" value="Glycos_transf_2"/>
    <property type="match status" value="1"/>
</dbReference>
<keyword evidence="2" id="KW-0328">Glycosyltransferase</keyword>
<protein>
    <submittedName>
        <fullName evidence="2">Glycosyltransferase</fullName>
        <ecNumber evidence="2">2.4.-.-</ecNumber>
    </submittedName>
</protein>
<accession>A0AAW7Q8K1</accession>
<evidence type="ECO:0000313" key="2">
    <source>
        <dbReference type="EMBL" id="MDN5122760.1"/>
    </source>
</evidence>
<reference evidence="2" key="2">
    <citation type="submission" date="2023-01" db="EMBL/GenBank/DDBJ databases">
        <authorList>
            <person name="Uljanovas D."/>
        </authorList>
    </citation>
    <scope>NUCLEOTIDE SEQUENCE</scope>
    <source>
        <strain evidence="2">S41</strain>
    </source>
</reference>
<evidence type="ECO:0000259" key="1">
    <source>
        <dbReference type="Pfam" id="PF00535"/>
    </source>
</evidence>
<reference evidence="2" key="1">
    <citation type="journal article" date="2023" name="Microorganisms">
        <title>Genomic Characterization of Arcobacter butzleri Strains Isolated from Various Sources in Lithuania.</title>
        <authorList>
            <person name="Uljanovas D."/>
            <person name="Golz G."/>
            <person name="Fleischmann S."/>
            <person name="Kudirkiene E."/>
            <person name="Kasetiene N."/>
            <person name="Grineviciene A."/>
            <person name="Tamuleviciene E."/>
            <person name="Aksomaitiene J."/>
            <person name="Alter T."/>
            <person name="Malakauskas M."/>
        </authorList>
    </citation>
    <scope>NUCLEOTIDE SEQUENCE</scope>
    <source>
        <strain evidence="2">S41</strain>
    </source>
</reference>
<dbReference type="Gene3D" id="3.90.550.10">
    <property type="entry name" value="Spore Coat Polysaccharide Biosynthesis Protein SpsA, Chain A"/>
    <property type="match status" value="1"/>
</dbReference>